<keyword evidence="2" id="KW-1185">Reference proteome</keyword>
<proteinExistence type="predicted"/>
<name>A0A271LWY5_9HYPH</name>
<sequence>MRSRTADTKLRDLIGDAPEWLNDHGKAAWQELAENVPWLNASHGGIVSITALLAGRLRTGTLSDSGANLLRLCLGQLGATPADFGKVGWAPPAKEDPAAEYFS</sequence>
<protein>
    <submittedName>
        <fullName evidence="1">Uncharacterized protein</fullName>
    </submittedName>
</protein>
<accession>A0A271LWY5</accession>
<evidence type="ECO:0000313" key="2">
    <source>
        <dbReference type="Proteomes" id="UP000216442"/>
    </source>
</evidence>
<reference evidence="1 2" key="1">
    <citation type="submission" date="2017-08" db="EMBL/GenBank/DDBJ databases">
        <title>Mesorhizobium wenxinae sp. nov., a novel rhizobial species isolated from root nodules of chickpea (Cicer arietinum L.).</title>
        <authorList>
            <person name="Zhang J."/>
        </authorList>
    </citation>
    <scope>NUCLEOTIDE SEQUENCE [LARGE SCALE GENOMIC DNA]</scope>
    <source>
        <strain evidence="1 2">SDW018</strain>
    </source>
</reference>
<evidence type="ECO:0000313" key="1">
    <source>
        <dbReference type="EMBL" id="PAQ11725.1"/>
    </source>
</evidence>
<organism evidence="1 2">
    <name type="scientific">Mesorhizobium temperatum</name>
    <dbReference type="NCBI Taxonomy" id="241416"/>
    <lineage>
        <taxon>Bacteria</taxon>
        <taxon>Pseudomonadati</taxon>
        <taxon>Pseudomonadota</taxon>
        <taxon>Alphaproteobacteria</taxon>
        <taxon>Hyphomicrobiales</taxon>
        <taxon>Phyllobacteriaceae</taxon>
        <taxon>Mesorhizobium</taxon>
    </lineage>
</organism>
<comment type="caution">
    <text evidence="1">The sequence shown here is derived from an EMBL/GenBank/DDBJ whole genome shotgun (WGS) entry which is preliminary data.</text>
</comment>
<dbReference type="Proteomes" id="UP000216442">
    <property type="component" value="Unassembled WGS sequence"/>
</dbReference>
<dbReference type="EMBL" id="NPKJ01000015">
    <property type="protein sequence ID" value="PAQ11725.1"/>
    <property type="molecule type" value="Genomic_DNA"/>
</dbReference>
<gene>
    <name evidence="1" type="ORF">CIT26_03415</name>
</gene>
<dbReference type="AlphaFoldDB" id="A0A271LWY5"/>